<feature type="compositionally biased region" description="Pro residues" evidence="3">
    <location>
        <begin position="190"/>
        <end position="218"/>
    </location>
</feature>
<dbReference type="Gene3D" id="2.30.30.100">
    <property type="match status" value="1"/>
</dbReference>
<dbReference type="Pfam" id="PF09532">
    <property type="entry name" value="FDF"/>
    <property type="match status" value="1"/>
</dbReference>
<feature type="region of interest" description="Disordered" evidence="3">
    <location>
        <begin position="375"/>
        <end position="443"/>
    </location>
</feature>
<dbReference type="AlphaFoldDB" id="A0A8H3ENB1"/>
<evidence type="ECO:0000313" key="9">
    <source>
        <dbReference type="Proteomes" id="UP000664169"/>
    </source>
</evidence>
<dbReference type="PROSITE" id="PS52002">
    <property type="entry name" value="SM"/>
    <property type="match status" value="1"/>
</dbReference>
<feature type="region of interest" description="Disordered" evidence="3">
    <location>
        <begin position="79"/>
        <end position="305"/>
    </location>
</feature>
<proteinExistence type="predicted"/>
<dbReference type="PANTHER" id="PTHR13586">
    <property type="entry name" value="SCD6 PROTEIN-RELATED"/>
    <property type="match status" value="1"/>
</dbReference>
<feature type="short sequence motif" description="FFD box" evidence="1">
    <location>
        <begin position="490"/>
        <end position="506"/>
    </location>
</feature>
<dbReference type="InterPro" id="IPR025609">
    <property type="entry name" value="Lsm14-like_N"/>
</dbReference>
<name>A0A8H3ENB1_9LECA</name>
<accession>A0A8H3ENB1</accession>
<evidence type="ECO:0000259" key="6">
    <source>
        <dbReference type="PROSITE" id="PS51536"/>
    </source>
</evidence>
<dbReference type="InterPro" id="IPR010920">
    <property type="entry name" value="LSM_dom_sf"/>
</dbReference>
<feature type="short sequence motif" description="TFG box" evidence="2">
    <location>
        <begin position="520"/>
        <end position="540"/>
    </location>
</feature>
<dbReference type="GO" id="GO:0003729">
    <property type="term" value="F:mRNA binding"/>
    <property type="evidence" value="ECO:0007669"/>
    <property type="project" value="TreeGrafter"/>
</dbReference>
<dbReference type="GO" id="GO:0033962">
    <property type="term" value="P:P-body assembly"/>
    <property type="evidence" value="ECO:0007669"/>
    <property type="project" value="TreeGrafter"/>
</dbReference>
<evidence type="ECO:0000256" key="2">
    <source>
        <dbReference type="PROSITE-ProRule" id="PRU00869"/>
    </source>
</evidence>
<evidence type="ECO:0000313" key="8">
    <source>
        <dbReference type="EMBL" id="CAF9909796.1"/>
    </source>
</evidence>
<dbReference type="PANTHER" id="PTHR13586:SF0">
    <property type="entry name" value="TRAILER HITCH, ISOFORM H"/>
    <property type="match status" value="1"/>
</dbReference>
<dbReference type="GO" id="GO:0000932">
    <property type="term" value="C:P-body"/>
    <property type="evidence" value="ECO:0007669"/>
    <property type="project" value="TreeGrafter"/>
</dbReference>
<dbReference type="InterPro" id="IPR019050">
    <property type="entry name" value="FDF_dom"/>
</dbReference>
<dbReference type="SUPFAM" id="SSF50182">
    <property type="entry name" value="Sm-like ribonucleoproteins"/>
    <property type="match status" value="1"/>
</dbReference>
<feature type="compositionally biased region" description="Low complexity" evidence="3">
    <location>
        <begin position="131"/>
        <end position="143"/>
    </location>
</feature>
<dbReference type="Pfam" id="PF12701">
    <property type="entry name" value="LSM14"/>
    <property type="match status" value="1"/>
</dbReference>
<dbReference type="PROSITE" id="PS51513">
    <property type="entry name" value="FFD"/>
    <property type="match status" value="1"/>
</dbReference>
<feature type="compositionally biased region" description="Basic and acidic residues" evidence="3">
    <location>
        <begin position="417"/>
        <end position="436"/>
    </location>
</feature>
<feature type="domain" description="Sm" evidence="7">
    <location>
        <begin position="1"/>
        <end position="79"/>
    </location>
</feature>
<dbReference type="SMART" id="SM01199">
    <property type="entry name" value="FDF"/>
    <property type="match status" value="1"/>
</dbReference>
<sequence>MTEFIGSRISLISKRDIRYVGTLHEISSENSTVALENVTSYGTEGRRPDEEIPPNLDNVYEYIVFRGSDVKDLRIEEAPKEAKRTEPPIVPDDPAILGSTRKPKSAIGQPSQSSSTPENQFQIPPAEQPRNSQQDQSHNQNQHPGQNQVQNQGPFPNQNRSGPPPFQGHPFPLQPFQYGMPSPGHRFEPGPFPPGAPGPGFPGGPFGAPPGWFPPYGGPPHMHGQFHPHHMPVGPHGASNGPQGFPPVSPSALEAVSDSKSPASKTPSKEGTPAPAVVAQAPPPPSDSKPDDATVNSAISDAKVDPPVIKHNRFIPAVPLSPAVRNATVLNGTGKQVIADTSGKPRSAKLIEEANRDANRDARAAVAAAMAKLPAADKRSTENGTASVENITKGVGELRATETRGRGRGYRGGYRGVRGDRGDRGDSRRVDVPKDDFDFESSNAKFNKQDLVKEAIANGSPVGTPGGTPEGTDGHGKRDSDAATSAPTGAGYNKSSSFFDDISSEIKDRAESKDGGQRLGGKEFRNEERQKNLETFGQGSVDNFKYGRGRGRGRGYNRGRGRGNYNQNGRGGTGSFRGNRDGPPPTVDG</sequence>
<comment type="caution">
    <text evidence="8">The sequence shown here is derived from an EMBL/GenBank/DDBJ whole genome shotgun (WGS) entry which is preliminary data.</text>
</comment>
<dbReference type="Proteomes" id="UP000664169">
    <property type="component" value="Unassembled WGS sequence"/>
</dbReference>
<evidence type="ECO:0000259" key="7">
    <source>
        <dbReference type="PROSITE" id="PS52002"/>
    </source>
</evidence>
<gene>
    <name evidence="8" type="ORF">GOMPHAMPRED_006868</name>
</gene>
<dbReference type="OrthoDB" id="21539at2759"/>
<dbReference type="PROSITE" id="PS51512">
    <property type="entry name" value="DFDF"/>
    <property type="match status" value="1"/>
</dbReference>
<protein>
    <submittedName>
        <fullName evidence="8">Uncharacterized protein</fullName>
    </submittedName>
</protein>
<feature type="domain" description="TFG box profile" evidence="6">
    <location>
        <begin position="520"/>
        <end position="540"/>
    </location>
</feature>
<feature type="region of interest" description="Disordered" evidence="3">
    <location>
        <begin position="457"/>
        <end position="589"/>
    </location>
</feature>
<feature type="compositionally biased region" description="Basic residues" evidence="3">
    <location>
        <begin position="547"/>
        <end position="561"/>
    </location>
</feature>
<keyword evidence="9" id="KW-1185">Reference proteome</keyword>
<feature type="compositionally biased region" description="Polar residues" evidence="3">
    <location>
        <begin position="108"/>
        <end position="122"/>
    </location>
</feature>
<evidence type="ECO:0000259" key="5">
    <source>
        <dbReference type="PROSITE" id="PS51513"/>
    </source>
</evidence>
<feature type="compositionally biased region" description="Basic and acidic residues" evidence="3">
    <location>
        <begin position="472"/>
        <end position="481"/>
    </location>
</feature>
<organism evidence="8 9">
    <name type="scientific">Gomphillus americanus</name>
    <dbReference type="NCBI Taxonomy" id="1940652"/>
    <lineage>
        <taxon>Eukaryota</taxon>
        <taxon>Fungi</taxon>
        <taxon>Dikarya</taxon>
        <taxon>Ascomycota</taxon>
        <taxon>Pezizomycotina</taxon>
        <taxon>Lecanoromycetes</taxon>
        <taxon>OSLEUM clade</taxon>
        <taxon>Ostropomycetidae</taxon>
        <taxon>Ostropales</taxon>
        <taxon>Graphidaceae</taxon>
        <taxon>Gomphilloideae</taxon>
        <taxon>Gomphillus</taxon>
    </lineage>
</organism>
<dbReference type="InterPro" id="IPR025762">
    <property type="entry name" value="DFDF"/>
</dbReference>
<dbReference type="EMBL" id="CAJPDQ010000005">
    <property type="protein sequence ID" value="CAF9909796.1"/>
    <property type="molecule type" value="Genomic_DNA"/>
</dbReference>
<dbReference type="SMART" id="SM01271">
    <property type="entry name" value="LSM14"/>
    <property type="match status" value="1"/>
</dbReference>
<dbReference type="InterPro" id="IPR025768">
    <property type="entry name" value="TFG_box"/>
</dbReference>
<dbReference type="PROSITE" id="PS51536">
    <property type="entry name" value="TFG"/>
    <property type="match status" value="1"/>
</dbReference>
<evidence type="ECO:0000256" key="1">
    <source>
        <dbReference type="PROSITE-ProRule" id="PRU00846"/>
    </source>
</evidence>
<reference evidence="8" key="1">
    <citation type="submission" date="2021-03" db="EMBL/GenBank/DDBJ databases">
        <authorList>
            <person name="Tagirdzhanova G."/>
        </authorList>
    </citation>
    <scope>NUCLEOTIDE SEQUENCE</scope>
</reference>
<evidence type="ECO:0000259" key="4">
    <source>
        <dbReference type="PROSITE" id="PS51512"/>
    </source>
</evidence>
<dbReference type="InterPro" id="IPR025761">
    <property type="entry name" value="FFD_box"/>
</dbReference>
<dbReference type="GO" id="GO:0034063">
    <property type="term" value="P:stress granule assembly"/>
    <property type="evidence" value="ECO:0007669"/>
    <property type="project" value="TreeGrafter"/>
</dbReference>
<feature type="domain" description="DFDF" evidence="4">
    <location>
        <begin position="425"/>
        <end position="461"/>
    </location>
</feature>
<evidence type="ECO:0000256" key="3">
    <source>
        <dbReference type="SAM" id="MobiDB-lite"/>
    </source>
</evidence>
<feature type="compositionally biased region" description="Polar residues" evidence="3">
    <location>
        <begin position="144"/>
        <end position="161"/>
    </location>
</feature>
<dbReference type="InterPro" id="IPR047575">
    <property type="entry name" value="Sm"/>
</dbReference>
<dbReference type="CDD" id="cd01736">
    <property type="entry name" value="LSm14_N"/>
    <property type="match status" value="1"/>
</dbReference>
<feature type="compositionally biased region" description="Basic and acidic residues" evidence="3">
    <location>
        <begin position="504"/>
        <end position="532"/>
    </location>
</feature>
<feature type="domain" description="FFD box profile" evidence="5">
    <location>
        <begin position="490"/>
        <end position="506"/>
    </location>
</feature>